<keyword evidence="4" id="KW-1185">Reference proteome</keyword>
<dbReference type="InterPro" id="IPR002048">
    <property type="entry name" value="EF_hand_dom"/>
</dbReference>
<dbReference type="OrthoDB" id="26525at2759"/>
<accession>A0A6A1W527</accession>
<dbReference type="AlphaFoldDB" id="A0A6A1W527"/>
<dbReference type="EMBL" id="RXIC02000021">
    <property type="protein sequence ID" value="KAB1220359.1"/>
    <property type="molecule type" value="Genomic_DNA"/>
</dbReference>
<dbReference type="GO" id="GO:0005509">
    <property type="term" value="F:calcium ion binding"/>
    <property type="evidence" value="ECO:0007669"/>
    <property type="project" value="InterPro"/>
</dbReference>
<comment type="caution">
    <text evidence="3">The sequence shown here is derived from an EMBL/GenBank/DDBJ whole genome shotgun (WGS) entry which is preliminary data.</text>
</comment>
<keyword evidence="1" id="KW-0106">Calcium</keyword>
<dbReference type="PROSITE" id="PS00018">
    <property type="entry name" value="EF_HAND_1"/>
    <property type="match status" value="2"/>
</dbReference>
<evidence type="ECO:0000256" key="1">
    <source>
        <dbReference type="ARBA" id="ARBA00022837"/>
    </source>
</evidence>
<protein>
    <submittedName>
        <fullName evidence="3">Putative calcium-binding protein CML15</fullName>
    </submittedName>
</protein>
<proteinExistence type="predicted"/>
<dbReference type="SMART" id="SM00054">
    <property type="entry name" value="EFh"/>
    <property type="match status" value="2"/>
</dbReference>
<evidence type="ECO:0000313" key="4">
    <source>
        <dbReference type="Proteomes" id="UP000516437"/>
    </source>
</evidence>
<sequence>MRLAPKKLSPTEDVLLKIFKKHDVNGNGRLCRAELKEAFKSLGSRCPDWRAGRGLRHADANGDGSIDEGEMKALLKYASEHGFTVTD</sequence>
<feature type="domain" description="EF-hand" evidence="2">
    <location>
        <begin position="56"/>
        <end position="81"/>
    </location>
</feature>
<name>A0A6A1W527_9ROSI</name>
<feature type="domain" description="EF-hand" evidence="2">
    <location>
        <begin position="10"/>
        <end position="45"/>
    </location>
</feature>
<dbReference type="Proteomes" id="UP000516437">
    <property type="component" value="Chromosome 3"/>
</dbReference>
<dbReference type="Pfam" id="PF13202">
    <property type="entry name" value="EF-hand_5"/>
    <property type="match status" value="1"/>
</dbReference>
<dbReference type="InterPro" id="IPR011992">
    <property type="entry name" value="EF-hand-dom_pair"/>
</dbReference>
<dbReference type="InterPro" id="IPR018247">
    <property type="entry name" value="EF_Hand_1_Ca_BS"/>
</dbReference>
<dbReference type="Gene3D" id="1.10.238.10">
    <property type="entry name" value="EF-hand"/>
    <property type="match status" value="1"/>
</dbReference>
<gene>
    <name evidence="3" type="ORF">CJ030_MR3G009819</name>
</gene>
<dbReference type="PROSITE" id="PS50222">
    <property type="entry name" value="EF_HAND_2"/>
    <property type="match status" value="2"/>
</dbReference>
<dbReference type="CDD" id="cd00051">
    <property type="entry name" value="EFh"/>
    <property type="match status" value="1"/>
</dbReference>
<dbReference type="SUPFAM" id="SSF47473">
    <property type="entry name" value="EF-hand"/>
    <property type="match status" value="1"/>
</dbReference>
<organism evidence="3 4">
    <name type="scientific">Morella rubra</name>
    <name type="common">Chinese bayberry</name>
    <dbReference type="NCBI Taxonomy" id="262757"/>
    <lineage>
        <taxon>Eukaryota</taxon>
        <taxon>Viridiplantae</taxon>
        <taxon>Streptophyta</taxon>
        <taxon>Embryophyta</taxon>
        <taxon>Tracheophyta</taxon>
        <taxon>Spermatophyta</taxon>
        <taxon>Magnoliopsida</taxon>
        <taxon>eudicotyledons</taxon>
        <taxon>Gunneridae</taxon>
        <taxon>Pentapetalae</taxon>
        <taxon>rosids</taxon>
        <taxon>fabids</taxon>
        <taxon>Fagales</taxon>
        <taxon>Myricaceae</taxon>
        <taxon>Morella</taxon>
    </lineage>
</organism>
<evidence type="ECO:0000259" key="2">
    <source>
        <dbReference type="PROSITE" id="PS50222"/>
    </source>
</evidence>
<reference evidence="3 4" key="1">
    <citation type="journal article" date="2019" name="Plant Biotechnol. J.">
        <title>The red bayberry genome and genetic basis of sex determination.</title>
        <authorList>
            <person name="Jia H.M."/>
            <person name="Jia H.J."/>
            <person name="Cai Q.L."/>
            <person name="Wang Y."/>
            <person name="Zhao H.B."/>
            <person name="Yang W.F."/>
            <person name="Wang G.Y."/>
            <person name="Li Y.H."/>
            <person name="Zhan D.L."/>
            <person name="Shen Y.T."/>
            <person name="Niu Q.F."/>
            <person name="Chang L."/>
            <person name="Qiu J."/>
            <person name="Zhao L."/>
            <person name="Xie H.B."/>
            <person name="Fu W.Y."/>
            <person name="Jin J."/>
            <person name="Li X.W."/>
            <person name="Jiao Y."/>
            <person name="Zhou C.C."/>
            <person name="Tu T."/>
            <person name="Chai C.Y."/>
            <person name="Gao J.L."/>
            <person name="Fan L.J."/>
            <person name="van de Weg E."/>
            <person name="Wang J.Y."/>
            <person name="Gao Z.S."/>
        </authorList>
    </citation>
    <scope>NUCLEOTIDE SEQUENCE [LARGE SCALE GENOMIC DNA]</scope>
    <source>
        <tissue evidence="3">Leaves</tissue>
    </source>
</reference>
<dbReference type="Pfam" id="PF13405">
    <property type="entry name" value="EF-hand_6"/>
    <property type="match status" value="1"/>
</dbReference>
<evidence type="ECO:0000313" key="3">
    <source>
        <dbReference type="EMBL" id="KAB1220359.1"/>
    </source>
</evidence>